<dbReference type="InterPro" id="IPR056798">
    <property type="entry name" value="ADH_Fe_C"/>
</dbReference>
<dbReference type="InterPro" id="IPR018211">
    <property type="entry name" value="ADH_Fe_CS"/>
</dbReference>
<dbReference type="EMBL" id="CP114058">
    <property type="protein sequence ID" value="WAT02494.1"/>
    <property type="molecule type" value="Genomic_DNA"/>
</dbReference>
<feature type="domain" description="Fe-containing alcohol dehydrogenase-like C-terminal" evidence="3">
    <location>
        <begin position="186"/>
        <end position="353"/>
    </location>
</feature>
<dbReference type="Proteomes" id="UP001164712">
    <property type="component" value="Chromosome"/>
</dbReference>
<evidence type="ECO:0000256" key="1">
    <source>
        <dbReference type="ARBA" id="ARBA00023002"/>
    </source>
</evidence>
<sequence>MFNFDFYNPTRVLFGANRIGDIGKHIPANARVLITYGGGSAKKYGTLDEVQAALGDRVTFEFGGIEVNPHFDTLMKAVEVVKENKIDFLLAVGGGSVVDGTKFIAAAACYEGDIWPLWSKRQPLARALPLGCVMTLPATGSETNHVAVVTHTGLGQKTGYSDPLLFPKFSVLDPTKTYTLPVTQVANGVVDAFIHVIEQYLTYPVYGKVQDRFAEGIMLTLLEEGPKALHDPENYDVRSAITWSATLALNGLIAVGVPQDWATHRIGHQLTALYGIDHAQTLAILLPSLLQVQRDGKRQKLLQYAERVWNIQTGDEDSRIDAAIAKTREFFELMGLKTQLGALGHPKTAIDDILENLQRFDMLPMGEREDIDFDRAKTILTLSY</sequence>
<dbReference type="InterPro" id="IPR001670">
    <property type="entry name" value="ADH_Fe/GldA"/>
</dbReference>
<name>A0ABY7HSW3_9GAMM</name>
<feature type="domain" description="Alcohol dehydrogenase iron-type/glycerol dehydrogenase GldA" evidence="2">
    <location>
        <begin position="9"/>
        <end position="174"/>
    </location>
</feature>
<dbReference type="PROSITE" id="PS00913">
    <property type="entry name" value="ADH_IRON_1"/>
    <property type="match status" value="1"/>
</dbReference>
<accession>A0ABY7HSW3</accession>
<dbReference type="PANTHER" id="PTHR43633:SF1">
    <property type="entry name" value="ALCOHOL DEHYDROGENASE YQHD"/>
    <property type="match status" value="1"/>
</dbReference>
<reference evidence="4" key="1">
    <citation type="submission" date="2022-12" db="EMBL/GenBank/DDBJ databases">
        <title>Complete genome sequence of an Australian strain of Rouxiella badensis DAR84756 and resolution of the R. badensis DSM100043 and R. chamberiensis DSM28324 genomes.</title>
        <authorList>
            <person name="Paul S."/>
            <person name="Anderson P.J."/>
            <person name="Maynard G."/>
            <person name="Dyall-Smith M."/>
            <person name="Kudinha T."/>
        </authorList>
    </citation>
    <scope>NUCLEOTIDE SEQUENCE</scope>
    <source>
        <strain evidence="4">DSM 28324</strain>
    </source>
</reference>
<keyword evidence="5" id="KW-1185">Reference proteome</keyword>
<dbReference type="InterPro" id="IPR044731">
    <property type="entry name" value="BDH-like"/>
</dbReference>
<evidence type="ECO:0000313" key="5">
    <source>
        <dbReference type="Proteomes" id="UP001164712"/>
    </source>
</evidence>
<evidence type="ECO:0000259" key="3">
    <source>
        <dbReference type="Pfam" id="PF25137"/>
    </source>
</evidence>
<dbReference type="PANTHER" id="PTHR43633">
    <property type="entry name" value="ALCOHOL DEHYDROGENASE YQHD"/>
    <property type="match status" value="1"/>
</dbReference>
<dbReference type="Gene3D" id="1.20.1090.10">
    <property type="entry name" value="Dehydroquinate synthase-like - alpha domain"/>
    <property type="match status" value="1"/>
</dbReference>
<dbReference type="RefSeq" id="WP_045047711.1">
    <property type="nucleotide sequence ID" value="NZ_CP114058.1"/>
</dbReference>
<dbReference type="CDD" id="cd08187">
    <property type="entry name" value="BDH"/>
    <property type="match status" value="1"/>
</dbReference>
<dbReference type="Pfam" id="PF00465">
    <property type="entry name" value="Fe-ADH"/>
    <property type="match status" value="1"/>
</dbReference>
<gene>
    <name evidence="4" type="ORF">O1V66_07920</name>
</gene>
<dbReference type="Gene3D" id="3.40.50.1970">
    <property type="match status" value="1"/>
</dbReference>
<evidence type="ECO:0000259" key="2">
    <source>
        <dbReference type="Pfam" id="PF00465"/>
    </source>
</evidence>
<evidence type="ECO:0000313" key="4">
    <source>
        <dbReference type="EMBL" id="WAT02494.1"/>
    </source>
</evidence>
<proteinExistence type="predicted"/>
<keyword evidence="1" id="KW-0560">Oxidoreductase</keyword>
<protein>
    <submittedName>
        <fullName evidence="4">Iron-containing alcohol dehydrogenase</fullName>
    </submittedName>
</protein>
<dbReference type="SUPFAM" id="SSF56796">
    <property type="entry name" value="Dehydroquinate synthase-like"/>
    <property type="match status" value="1"/>
</dbReference>
<organism evidence="4 5">
    <name type="scientific">Rouxiella chamberiensis</name>
    <dbReference type="NCBI Taxonomy" id="1513468"/>
    <lineage>
        <taxon>Bacteria</taxon>
        <taxon>Pseudomonadati</taxon>
        <taxon>Pseudomonadota</taxon>
        <taxon>Gammaproteobacteria</taxon>
        <taxon>Enterobacterales</taxon>
        <taxon>Yersiniaceae</taxon>
        <taxon>Rouxiella</taxon>
    </lineage>
</organism>
<dbReference type="PROSITE" id="PS00060">
    <property type="entry name" value="ADH_IRON_2"/>
    <property type="match status" value="1"/>
</dbReference>
<dbReference type="Pfam" id="PF25137">
    <property type="entry name" value="ADH_Fe_C"/>
    <property type="match status" value="1"/>
</dbReference>